<gene>
    <name evidence="1" type="ORF">F5148DRAFT_1166880</name>
</gene>
<dbReference type="Proteomes" id="UP001207468">
    <property type="component" value="Unassembled WGS sequence"/>
</dbReference>
<comment type="caution">
    <text evidence="1">The sequence shown here is derived from an EMBL/GenBank/DDBJ whole genome shotgun (WGS) entry which is preliminary data.</text>
</comment>
<accession>A0ACC0UKB7</accession>
<sequence>MAAWSKRARATPELVPIRSSVSPTKANQLVARPRVFPFEPLVMPMICACTPAMNAPWGVRRGRGRGTVSEAVTLKKKSGMRDTHDGDEGVYGVQECLVAIGLSLEVFQGSLNLELVEETSDGGELIACRCFPRQRVVSATNPVRCHSDWTTLQIHGQP</sequence>
<evidence type="ECO:0000313" key="1">
    <source>
        <dbReference type="EMBL" id="KAI9512016.1"/>
    </source>
</evidence>
<dbReference type="EMBL" id="JAGFNK010000014">
    <property type="protein sequence ID" value="KAI9512016.1"/>
    <property type="molecule type" value="Genomic_DNA"/>
</dbReference>
<reference evidence="1" key="1">
    <citation type="submission" date="2021-03" db="EMBL/GenBank/DDBJ databases">
        <title>Evolutionary priming and transition to the ectomycorrhizal habit in an iconic lineage of mushroom-forming fungi: is preadaptation a requirement?</title>
        <authorList>
            <consortium name="DOE Joint Genome Institute"/>
            <person name="Looney B.P."/>
            <person name="Miyauchi S."/>
            <person name="Morin E."/>
            <person name="Drula E."/>
            <person name="Courty P.E."/>
            <person name="Chicoki N."/>
            <person name="Fauchery L."/>
            <person name="Kohler A."/>
            <person name="Kuo A."/>
            <person name="LaButti K."/>
            <person name="Pangilinan J."/>
            <person name="Lipzen A."/>
            <person name="Riley R."/>
            <person name="Andreopoulos W."/>
            <person name="He G."/>
            <person name="Johnson J."/>
            <person name="Barry K.W."/>
            <person name="Grigoriev I.V."/>
            <person name="Nagy L."/>
            <person name="Hibbett D."/>
            <person name="Henrissat B."/>
            <person name="Matheny P.B."/>
            <person name="Labbe J."/>
            <person name="Martin A.F."/>
        </authorList>
    </citation>
    <scope>NUCLEOTIDE SEQUENCE</scope>
    <source>
        <strain evidence="1">BPL698</strain>
    </source>
</reference>
<evidence type="ECO:0000313" key="2">
    <source>
        <dbReference type="Proteomes" id="UP001207468"/>
    </source>
</evidence>
<proteinExistence type="predicted"/>
<name>A0ACC0UKB7_9AGAM</name>
<protein>
    <submittedName>
        <fullName evidence="1">Uncharacterized protein</fullName>
    </submittedName>
</protein>
<keyword evidence="2" id="KW-1185">Reference proteome</keyword>
<organism evidence="1 2">
    <name type="scientific">Russula earlei</name>
    <dbReference type="NCBI Taxonomy" id="71964"/>
    <lineage>
        <taxon>Eukaryota</taxon>
        <taxon>Fungi</taxon>
        <taxon>Dikarya</taxon>
        <taxon>Basidiomycota</taxon>
        <taxon>Agaricomycotina</taxon>
        <taxon>Agaricomycetes</taxon>
        <taxon>Russulales</taxon>
        <taxon>Russulaceae</taxon>
        <taxon>Russula</taxon>
    </lineage>
</organism>